<dbReference type="PROSITE" id="PS51900">
    <property type="entry name" value="CB"/>
    <property type="match status" value="1"/>
</dbReference>
<keyword evidence="3 5" id="KW-0238">DNA-binding</keyword>
<comment type="caution">
    <text evidence="8">The sequence shown here is derived from an EMBL/GenBank/DDBJ whole genome shotgun (WGS) entry which is preliminary data.</text>
</comment>
<dbReference type="Gene3D" id="1.10.150.130">
    <property type="match status" value="1"/>
</dbReference>
<dbReference type="InterPro" id="IPR011010">
    <property type="entry name" value="DNA_brk_join_enz"/>
</dbReference>
<feature type="domain" description="Core-binding (CB)" evidence="7">
    <location>
        <begin position="9"/>
        <end position="102"/>
    </location>
</feature>
<evidence type="ECO:0000256" key="3">
    <source>
        <dbReference type="ARBA" id="ARBA00023125"/>
    </source>
</evidence>
<dbReference type="InterPro" id="IPR050090">
    <property type="entry name" value="Tyrosine_recombinase_XerCD"/>
</dbReference>
<dbReference type="GO" id="GO:0015074">
    <property type="term" value="P:DNA integration"/>
    <property type="evidence" value="ECO:0007669"/>
    <property type="project" value="UniProtKB-KW"/>
</dbReference>
<dbReference type="PANTHER" id="PTHR30349">
    <property type="entry name" value="PHAGE INTEGRASE-RELATED"/>
    <property type="match status" value="1"/>
</dbReference>
<dbReference type="GO" id="GO:0003677">
    <property type="term" value="F:DNA binding"/>
    <property type="evidence" value="ECO:0007669"/>
    <property type="project" value="UniProtKB-UniRule"/>
</dbReference>
<accession>A0A158E057</accession>
<name>A0A158E057_9BURK</name>
<dbReference type="PROSITE" id="PS50007">
    <property type="entry name" value="PIPLC_X_DOMAIN"/>
    <property type="match status" value="1"/>
</dbReference>
<dbReference type="Pfam" id="PF02899">
    <property type="entry name" value="Phage_int_SAM_1"/>
    <property type="match status" value="1"/>
</dbReference>
<evidence type="ECO:0000256" key="4">
    <source>
        <dbReference type="ARBA" id="ARBA00023172"/>
    </source>
</evidence>
<evidence type="ECO:0000313" key="9">
    <source>
        <dbReference type="Proteomes" id="UP000071859"/>
    </source>
</evidence>
<proteinExistence type="predicted"/>
<dbReference type="InterPro" id="IPR044068">
    <property type="entry name" value="CB"/>
</dbReference>
<feature type="domain" description="Tyr recombinase" evidence="6">
    <location>
        <begin position="126"/>
        <end position="311"/>
    </location>
</feature>
<evidence type="ECO:0000259" key="7">
    <source>
        <dbReference type="PROSITE" id="PS51900"/>
    </source>
</evidence>
<sequence>MSLVTSQPQEFASLLQRFFIERLMQQQNASPRTVESYRDTFRMLLTYAQQALHKPPEKFTLEELDVTLITAFLDHLETARFNSIRSRNARLSAIRTFYHYVTMRCPQALHLAQQILSVPTKRFERPLLGSLSREEVHALLDAPDAYTWFGQRDRLLLALLYNTGARVSELTGMRVADVTLAATPWVRLNGKGRKQRAVPLWRETAAAIRHWIREQGLQPEQPLLPSRHGGLMTRANVAERFSLALTAAAKTCPSLLKRHITPHSMRHTVATHLLQAGVGITEVALWLGHESPVTTHGYVETDQTMKRRTLATVKAPAIKMTFYRPSDSLLKFLESL</sequence>
<dbReference type="EMBL" id="FCOX02000040">
    <property type="protein sequence ID" value="SAK99846.1"/>
    <property type="molecule type" value="Genomic_DNA"/>
</dbReference>
<keyword evidence="2" id="KW-0229">DNA integration</keyword>
<dbReference type="Proteomes" id="UP000071859">
    <property type="component" value="Unassembled WGS sequence"/>
</dbReference>
<evidence type="ECO:0000256" key="5">
    <source>
        <dbReference type="PROSITE-ProRule" id="PRU01248"/>
    </source>
</evidence>
<dbReference type="Gene3D" id="1.10.443.10">
    <property type="entry name" value="Intergrase catalytic core"/>
    <property type="match status" value="1"/>
</dbReference>
<dbReference type="InterPro" id="IPR002104">
    <property type="entry name" value="Integrase_catalytic"/>
</dbReference>
<organism evidence="8 9">
    <name type="scientific">Caballeronia calidae</name>
    <dbReference type="NCBI Taxonomy" id="1777139"/>
    <lineage>
        <taxon>Bacteria</taxon>
        <taxon>Pseudomonadati</taxon>
        <taxon>Pseudomonadota</taxon>
        <taxon>Betaproteobacteria</taxon>
        <taxon>Burkholderiales</taxon>
        <taxon>Burkholderiaceae</taxon>
        <taxon>Caballeronia</taxon>
    </lineage>
</organism>
<dbReference type="GO" id="GO:0006310">
    <property type="term" value="P:DNA recombination"/>
    <property type="evidence" value="ECO:0007669"/>
    <property type="project" value="UniProtKB-KW"/>
</dbReference>
<keyword evidence="1" id="KW-0159">Chromosome partition</keyword>
<dbReference type="PANTHER" id="PTHR30349:SF81">
    <property type="entry name" value="TYROSINE RECOMBINASE XERC"/>
    <property type="match status" value="1"/>
</dbReference>
<dbReference type="RefSeq" id="WP_062609636.1">
    <property type="nucleotide sequence ID" value="NZ_FCOX02000040.1"/>
</dbReference>
<evidence type="ECO:0000256" key="1">
    <source>
        <dbReference type="ARBA" id="ARBA00022829"/>
    </source>
</evidence>
<dbReference type="GO" id="GO:0007059">
    <property type="term" value="P:chromosome segregation"/>
    <property type="evidence" value="ECO:0007669"/>
    <property type="project" value="UniProtKB-KW"/>
</dbReference>
<dbReference type="PROSITE" id="PS51898">
    <property type="entry name" value="TYR_RECOMBINASE"/>
    <property type="match status" value="1"/>
</dbReference>
<dbReference type="InterPro" id="IPR004107">
    <property type="entry name" value="Integrase_SAM-like_N"/>
</dbReference>
<dbReference type="Pfam" id="PF00589">
    <property type="entry name" value="Phage_integrase"/>
    <property type="match status" value="1"/>
</dbReference>
<evidence type="ECO:0000259" key="6">
    <source>
        <dbReference type="PROSITE" id="PS51898"/>
    </source>
</evidence>
<keyword evidence="9" id="KW-1185">Reference proteome</keyword>
<dbReference type="AlphaFoldDB" id="A0A158E057"/>
<keyword evidence="4" id="KW-0233">DNA recombination</keyword>
<dbReference type="SUPFAM" id="SSF56349">
    <property type="entry name" value="DNA breaking-rejoining enzymes"/>
    <property type="match status" value="1"/>
</dbReference>
<protein>
    <submittedName>
        <fullName evidence="8">Integrase domain-containing protein</fullName>
    </submittedName>
</protein>
<evidence type="ECO:0000313" key="8">
    <source>
        <dbReference type="EMBL" id="SAK99846.1"/>
    </source>
</evidence>
<reference evidence="8" key="1">
    <citation type="submission" date="2016-01" db="EMBL/GenBank/DDBJ databases">
        <authorList>
            <person name="Peeters C."/>
        </authorList>
    </citation>
    <scope>NUCLEOTIDE SEQUENCE</scope>
    <source>
        <strain evidence="8">LMG 29321</strain>
    </source>
</reference>
<gene>
    <name evidence="8" type="ORF">AWB78_05838</name>
</gene>
<dbReference type="OrthoDB" id="5415821at2"/>
<evidence type="ECO:0000256" key="2">
    <source>
        <dbReference type="ARBA" id="ARBA00022908"/>
    </source>
</evidence>
<dbReference type="InterPro" id="IPR013762">
    <property type="entry name" value="Integrase-like_cat_sf"/>
</dbReference>
<dbReference type="InterPro" id="IPR010998">
    <property type="entry name" value="Integrase_recombinase_N"/>
</dbReference>